<evidence type="ECO:0000259" key="16">
    <source>
        <dbReference type="Pfam" id="PF02563"/>
    </source>
</evidence>
<evidence type="ECO:0000256" key="5">
    <source>
        <dbReference type="ARBA" id="ARBA00022597"/>
    </source>
</evidence>
<gene>
    <name evidence="18" type="ORF">M1B72_04850</name>
</gene>
<dbReference type="Pfam" id="PF02563">
    <property type="entry name" value="Poly_export"/>
    <property type="match status" value="1"/>
</dbReference>
<dbReference type="PANTHER" id="PTHR33619:SF3">
    <property type="entry name" value="POLYSACCHARIDE EXPORT PROTEIN GFCE-RELATED"/>
    <property type="match status" value="1"/>
</dbReference>
<keyword evidence="14" id="KW-0449">Lipoprotein</keyword>
<evidence type="ECO:0000256" key="15">
    <source>
        <dbReference type="SAM" id="SignalP"/>
    </source>
</evidence>
<dbReference type="InterPro" id="IPR049712">
    <property type="entry name" value="Poly_export"/>
</dbReference>
<evidence type="ECO:0000256" key="12">
    <source>
        <dbReference type="ARBA" id="ARBA00023139"/>
    </source>
</evidence>
<proteinExistence type="inferred from homology"/>
<keyword evidence="10" id="KW-0626">Porin</keyword>
<feature type="chain" id="PRO_5046093239" evidence="15">
    <location>
        <begin position="23"/>
        <end position="228"/>
    </location>
</feature>
<dbReference type="Gene3D" id="3.10.560.10">
    <property type="entry name" value="Outer membrane lipoprotein wza domain like"/>
    <property type="match status" value="1"/>
</dbReference>
<keyword evidence="19" id="KW-1185">Reference proteome</keyword>
<dbReference type="Gene3D" id="3.30.1950.10">
    <property type="entry name" value="wza like domain"/>
    <property type="match status" value="1"/>
</dbReference>
<evidence type="ECO:0000256" key="7">
    <source>
        <dbReference type="ARBA" id="ARBA00022729"/>
    </source>
</evidence>
<evidence type="ECO:0000256" key="11">
    <source>
        <dbReference type="ARBA" id="ARBA00023136"/>
    </source>
</evidence>
<protein>
    <submittedName>
        <fullName evidence="18">Polysaccharide export protein</fullName>
    </submittedName>
</protein>
<organism evidence="18 19">
    <name type="scientific">Geomonas paludis</name>
    <dbReference type="NCBI Taxonomy" id="2740185"/>
    <lineage>
        <taxon>Bacteria</taxon>
        <taxon>Pseudomonadati</taxon>
        <taxon>Thermodesulfobacteriota</taxon>
        <taxon>Desulfuromonadia</taxon>
        <taxon>Geobacterales</taxon>
        <taxon>Geobacteraceae</taxon>
        <taxon>Geomonas</taxon>
    </lineage>
</organism>
<keyword evidence="13" id="KW-0998">Cell outer membrane</keyword>
<evidence type="ECO:0000256" key="13">
    <source>
        <dbReference type="ARBA" id="ARBA00023237"/>
    </source>
</evidence>
<feature type="domain" description="Polysaccharide export protein N-terminal" evidence="16">
    <location>
        <begin position="38"/>
        <end position="111"/>
    </location>
</feature>
<comment type="subcellular location">
    <subcellularLocation>
        <location evidence="1">Cell outer membrane</location>
        <topology evidence="1">Multi-pass membrane protein</topology>
    </subcellularLocation>
</comment>
<evidence type="ECO:0000256" key="4">
    <source>
        <dbReference type="ARBA" id="ARBA00022452"/>
    </source>
</evidence>
<sequence length="228" mass="24930">MKLLKGTMVLVMFVIWGCTSTAANRRQPLPPAPAGAEVESIYRIQPGDLLDVKFFYNPELNEQVVVRSDGKISLQLITEVTAGGLTPTELTQRLSTAYAKEILEPKITVIVRTPVADKVYVDGEVNRAGMVTISGTITAVQSIAQAGGMKESANPKTVVVIRRGSDNEISTIHLNVEEIRKKGEGDVVLQPNDIVYVPRSSISDINTWIDLYIRKNVPLPIGLGYSIR</sequence>
<keyword evidence="6" id="KW-0812">Transmembrane</keyword>
<evidence type="ECO:0000313" key="19">
    <source>
        <dbReference type="Proteomes" id="UP000831485"/>
    </source>
</evidence>
<dbReference type="EMBL" id="CP096574">
    <property type="protein sequence ID" value="UPU37039.1"/>
    <property type="molecule type" value="Genomic_DNA"/>
</dbReference>
<dbReference type="Pfam" id="PF22461">
    <property type="entry name" value="SLBB_2"/>
    <property type="match status" value="1"/>
</dbReference>
<dbReference type="PANTHER" id="PTHR33619">
    <property type="entry name" value="POLYSACCHARIDE EXPORT PROTEIN GFCE-RELATED"/>
    <property type="match status" value="1"/>
</dbReference>
<keyword evidence="5" id="KW-0762">Sugar transport</keyword>
<evidence type="ECO:0000256" key="6">
    <source>
        <dbReference type="ARBA" id="ARBA00022692"/>
    </source>
</evidence>
<keyword evidence="7 15" id="KW-0732">Signal</keyword>
<dbReference type="InterPro" id="IPR003715">
    <property type="entry name" value="Poly_export_N"/>
</dbReference>
<dbReference type="RefSeq" id="WP_246404880.1">
    <property type="nucleotide sequence ID" value="NZ_BLXY01000005.1"/>
</dbReference>
<evidence type="ECO:0000256" key="14">
    <source>
        <dbReference type="ARBA" id="ARBA00023288"/>
    </source>
</evidence>
<keyword evidence="9" id="KW-0406">Ion transport</keyword>
<dbReference type="Proteomes" id="UP000831485">
    <property type="component" value="Chromosome"/>
</dbReference>
<dbReference type="InterPro" id="IPR054765">
    <property type="entry name" value="SLBB_dom"/>
</dbReference>
<evidence type="ECO:0000256" key="9">
    <source>
        <dbReference type="ARBA" id="ARBA00023065"/>
    </source>
</evidence>
<feature type="signal peptide" evidence="15">
    <location>
        <begin position="1"/>
        <end position="22"/>
    </location>
</feature>
<accession>A0ABY4LH15</accession>
<evidence type="ECO:0000313" key="18">
    <source>
        <dbReference type="EMBL" id="UPU37039.1"/>
    </source>
</evidence>
<keyword evidence="3" id="KW-0813">Transport</keyword>
<keyword evidence="8" id="KW-0625">Polysaccharide transport</keyword>
<name>A0ABY4LH15_9BACT</name>
<evidence type="ECO:0000256" key="8">
    <source>
        <dbReference type="ARBA" id="ARBA00023047"/>
    </source>
</evidence>
<evidence type="ECO:0000256" key="2">
    <source>
        <dbReference type="ARBA" id="ARBA00009450"/>
    </source>
</evidence>
<evidence type="ECO:0000256" key="1">
    <source>
        <dbReference type="ARBA" id="ARBA00004571"/>
    </source>
</evidence>
<evidence type="ECO:0000256" key="3">
    <source>
        <dbReference type="ARBA" id="ARBA00022448"/>
    </source>
</evidence>
<keyword evidence="11" id="KW-0472">Membrane</keyword>
<evidence type="ECO:0000256" key="10">
    <source>
        <dbReference type="ARBA" id="ARBA00023114"/>
    </source>
</evidence>
<comment type="similarity">
    <text evidence="2">Belongs to the BexD/CtrA/VexA family.</text>
</comment>
<keyword evidence="12" id="KW-0564">Palmitate</keyword>
<keyword evidence="4" id="KW-1134">Transmembrane beta strand</keyword>
<reference evidence="18" key="1">
    <citation type="submission" date="2022-04" db="EMBL/GenBank/DDBJ databases">
        <authorList>
            <person name="Liu G."/>
        </authorList>
    </citation>
    <scope>NUCLEOTIDE SEQUENCE</scope>
    <source>
        <strain evidence="18">RG22</strain>
    </source>
</reference>
<feature type="domain" description="SLBB" evidence="17">
    <location>
        <begin position="118"/>
        <end position="197"/>
    </location>
</feature>
<evidence type="ECO:0000259" key="17">
    <source>
        <dbReference type="Pfam" id="PF22461"/>
    </source>
</evidence>